<name>A0A382TGT5_9ZZZZ</name>
<protein>
    <submittedName>
        <fullName evidence="1">Uncharacterized protein</fullName>
    </submittedName>
</protein>
<dbReference type="AlphaFoldDB" id="A0A382TGT5"/>
<evidence type="ECO:0000313" key="1">
    <source>
        <dbReference type="EMBL" id="SVD20608.1"/>
    </source>
</evidence>
<proteinExistence type="predicted"/>
<dbReference type="EMBL" id="UINC01136075">
    <property type="protein sequence ID" value="SVD20608.1"/>
    <property type="molecule type" value="Genomic_DNA"/>
</dbReference>
<gene>
    <name evidence="1" type="ORF">METZ01_LOCUS373462</name>
</gene>
<reference evidence="1" key="1">
    <citation type="submission" date="2018-05" db="EMBL/GenBank/DDBJ databases">
        <authorList>
            <person name="Lanie J.A."/>
            <person name="Ng W.-L."/>
            <person name="Kazmierczak K.M."/>
            <person name="Andrzejewski T.M."/>
            <person name="Davidsen T.M."/>
            <person name="Wayne K.J."/>
            <person name="Tettelin H."/>
            <person name="Glass J.I."/>
            <person name="Rusch D."/>
            <person name="Podicherti R."/>
            <person name="Tsui H.-C.T."/>
            <person name="Winkler M.E."/>
        </authorList>
    </citation>
    <scope>NUCLEOTIDE SEQUENCE</scope>
</reference>
<sequence>VHYLEYENDHSLDSGVWYKFIRSGAWRDYEYTLFIGEGVLLARPTVLSSLLAFSKRKGIDFVSSGHEKRRVPRDMFLSRNSRSGDPRPVDRFHDQMIREAMAVFCRDPAFKAAFENWRSNFDPETQNHVADLLARSEFSWKCRGRIQQLWGSAYAEESVETTSRFRQIRRIPGMIDAFRSQLWMQLYSCCGDVREPAIPRIFVHGQRQSL</sequence>
<accession>A0A382TGT5</accession>
<organism evidence="1">
    <name type="scientific">marine metagenome</name>
    <dbReference type="NCBI Taxonomy" id="408172"/>
    <lineage>
        <taxon>unclassified sequences</taxon>
        <taxon>metagenomes</taxon>
        <taxon>ecological metagenomes</taxon>
    </lineage>
</organism>
<feature type="non-terminal residue" evidence="1">
    <location>
        <position position="1"/>
    </location>
</feature>